<proteinExistence type="predicted"/>
<evidence type="ECO:0000313" key="1">
    <source>
        <dbReference type="EMBL" id="KAA6334636.1"/>
    </source>
</evidence>
<name>A0A5J4RKI4_9ZZZZ</name>
<dbReference type="EMBL" id="SNRY01000976">
    <property type="protein sequence ID" value="KAA6334636.1"/>
    <property type="molecule type" value="Genomic_DNA"/>
</dbReference>
<protein>
    <submittedName>
        <fullName evidence="1">Uncharacterized protein</fullName>
    </submittedName>
</protein>
<reference evidence="1" key="1">
    <citation type="submission" date="2019-03" db="EMBL/GenBank/DDBJ databases">
        <title>Single cell metagenomics reveals metabolic interactions within the superorganism composed of flagellate Streblomastix strix and complex community of Bacteroidetes bacteria on its surface.</title>
        <authorList>
            <person name="Treitli S.C."/>
            <person name="Kolisko M."/>
            <person name="Husnik F."/>
            <person name="Keeling P."/>
            <person name="Hampl V."/>
        </authorList>
    </citation>
    <scope>NUCLEOTIDE SEQUENCE</scope>
    <source>
        <strain evidence="1">STM</strain>
    </source>
</reference>
<comment type="caution">
    <text evidence="1">The sequence shown here is derived from an EMBL/GenBank/DDBJ whole genome shotgun (WGS) entry which is preliminary data.</text>
</comment>
<accession>A0A5J4RKI4</accession>
<organism evidence="1">
    <name type="scientific">termite gut metagenome</name>
    <dbReference type="NCBI Taxonomy" id="433724"/>
    <lineage>
        <taxon>unclassified sequences</taxon>
        <taxon>metagenomes</taxon>
        <taxon>organismal metagenomes</taxon>
    </lineage>
</organism>
<sequence>MFSFNINIKNIVNSTIKNIIKIYLFQMIIVYLRSIRNNTTPLSDEKCRDPNHP</sequence>
<dbReference type="AlphaFoldDB" id="A0A5J4RKI4"/>
<gene>
    <name evidence="1" type="ORF">EZS27_017058</name>
</gene>